<name>A0A085YZQ7_9FLAO</name>
<proteinExistence type="predicted"/>
<organism evidence="2 3">
    <name type="scientific">Chryseobacterium formosense</name>
    <dbReference type="NCBI Taxonomy" id="236814"/>
    <lineage>
        <taxon>Bacteria</taxon>
        <taxon>Pseudomonadati</taxon>
        <taxon>Bacteroidota</taxon>
        <taxon>Flavobacteriia</taxon>
        <taxon>Flavobacteriales</taxon>
        <taxon>Weeksellaceae</taxon>
        <taxon>Chryseobacterium group</taxon>
        <taxon>Chryseobacterium</taxon>
    </lineage>
</organism>
<evidence type="ECO:0000256" key="1">
    <source>
        <dbReference type="SAM" id="MobiDB-lite"/>
    </source>
</evidence>
<dbReference type="EMBL" id="JPRP01000004">
    <property type="protein sequence ID" value="KFE97670.1"/>
    <property type="molecule type" value="Genomic_DNA"/>
</dbReference>
<evidence type="ECO:0000313" key="2">
    <source>
        <dbReference type="EMBL" id="KFE97670.1"/>
    </source>
</evidence>
<feature type="region of interest" description="Disordered" evidence="1">
    <location>
        <begin position="27"/>
        <end position="65"/>
    </location>
</feature>
<dbReference type="Proteomes" id="UP000028713">
    <property type="component" value="Unassembled WGS sequence"/>
</dbReference>
<dbReference type="AlphaFoldDB" id="A0A085YZQ7"/>
<keyword evidence="3" id="KW-1185">Reference proteome</keyword>
<feature type="compositionally biased region" description="Basic and acidic residues" evidence="1">
    <location>
        <begin position="27"/>
        <end position="53"/>
    </location>
</feature>
<protein>
    <submittedName>
        <fullName evidence="2">Uncharacterized protein</fullName>
    </submittedName>
</protein>
<gene>
    <name evidence="2" type="ORF">IX39_17995</name>
</gene>
<dbReference type="STRING" id="236814.IX39_17995"/>
<accession>A0A085YZQ7</accession>
<evidence type="ECO:0000313" key="3">
    <source>
        <dbReference type="Proteomes" id="UP000028713"/>
    </source>
</evidence>
<reference evidence="2 3" key="1">
    <citation type="submission" date="2014-07" db="EMBL/GenBank/DDBJ databases">
        <title>Genome of Chryseobacterium formosense LMG 24722.</title>
        <authorList>
            <person name="Pipes S.E."/>
            <person name="Stropko S.J."/>
            <person name="Newman J.D."/>
        </authorList>
    </citation>
    <scope>NUCLEOTIDE SEQUENCE [LARGE SCALE GENOMIC DNA]</scope>
    <source>
        <strain evidence="2 3">LMG 24722</strain>
    </source>
</reference>
<comment type="caution">
    <text evidence="2">The sequence shown here is derived from an EMBL/GenBank/DDBJ whole genome shotgun (WGS) entry which is preliminary data.</text>
</comment>
<sequence>MKKFFITAIIIFTVTFLKSCNSYPMDATHKSDMDRNTEELQKRQQTEKNKIEPNELNNFGRPDHK</sequence>
<dbReference type="eggNOG" id="ENOG50315CA">
    <property type="taxonomic scope" value="Bacteria"/>
</dbReference>